<name>A0A6J2VHN1_CHACN</name>
<dbReference type="GeneID" id="115812451"/>
<dbReference type="PANTHER" id="PTHR15739:SF4">
    <property type="entry name" value="F-BOX ONLY PROTEIN 41"/>
    <property type="match status" value="1"/>
</dbReference>
<sequence length="749" mass="83917">MRGFAGIQTSKGALVPLHPQQECSVLGPNEPGFPLRLDLLSVLGLASSSQLQYIDLPQSQIFIQRQITQSSSPLPSSSSTSLSPVMTVALSPRLEQAGSKSASAQLRMPWLGRLAVEARLQQLAMEVQERISIRLGVLQEELKRRTKEVQEAKRESDRLEKEKQEVEERAAELSRQVDVSVEMLAGLRKELMQREEALSLKHQELCQLDRFVRDTALREFSAKARLQSFIEDLLERAERAEQQLQNLHTHASSQNTRTHTPLISPNGSTAGSKASAYQRSYSVSGMSRHLYQQSDHHVYPHSRMRTLSVGSMGCEGDYEGLTAPLEAQYYHVLCGAGRRYPERAPESPRWGLQTLVSTEGESDSWSLYTAESLQEEWRQEHIHSPALYRTYSKTDDSVIHCPSCRQGNGHHYPRAGESVMCVEHLRMRAGLFCVFSYLDTRALLTAAEVCRDWRSVARHPAVWTRVTLENARISSKFLVTLSQWCSQTHTLVLQNLKPRARGKKESKDDYLKNTRGCLEEGLEAVLKSAGQNLTYLSVSHCPYVLTDRALWLVSCYCRALHTLTYRSSSDPVGQEVIWALGAGCRVISSLYIAPLQPCQQPGRFSNRCLQTIGRCWPNLRQVGVGGAGCGIQGLTSLVRNCVCLCVLELDHMSEMGQEGAAQLCREGLQQLHTLIFTSTPVTPKAILHFNSVCVNLRCIVVQISIADYFEDSESDEAKKLFEEKVNDLQALRKRPGLSEVLHLRVDGLC</sequence>
<evidence type="ECO:0000256" key="2">
    <source>
        <dbReference type="SAM" id="MobiDB-lite"/>
    </source>
</evidence>
<dbReference type="Gene3D" id="3.80.10.10">
    <property type="entry name" value="Ribonuclease Inhibitor"/>
    <property type="match status" value="1"/>
</dbReference>
<accession>A0A6J2VHN1</accession>
<evidence type="ECO:0000256" key="1">
    <source>
        <dbReference type="SAM" id="Coils"/>
    </source>
</evidence>
<dbReference type="RefSeq" id="XP_030630791.1">
    <property type="nucleotide sequence ID" value="XM_030774931.1"/>
</dbReference>
<feature type="coiled-coil region" evidence="1">
    <location>
        <begin position="135"/>
        <end position="183"/>
    </location>
</feature>
<dbReference type="OrthoDB" id="6482165at2759"/>
<dbReference type="InterPro" id="IPR001810">
    <property type="entry name" value="F-box_dom"/>
</dbReference>
<organism evidence="4 5">
    <name type="scientific">Chanos chanos</name>
    <name type="common">Milkfish</name>
    <name type="synonym">Mugil chanos</name>
    <dbReference type="NCBI Taxonomy" id="29144"/>
    <lineage>
        <taxon>Eukaryota</taxon>
        <taxon>Metazoa</taxon>
        <taxon>Chordata</taxon>
        <taxon>Craniata</taxon>
        <taxon>Vertebrata</taxon>
        <taxon>Euteleostomi</taxon>
        <taxon>Actinopterygii</taxon>
        <taxon>Neopterygii</taxon>
        <taxon>Teleostei</taxon>
        <taxon>Ostariophysi</taxon>
        <taxon>Gonorynchiformes</taxon>
        <taxon>Chanidae</taxon>
        <taxon>Chanos</taxon>
    </lineage>
</organism>
<evidence type="ECO:0000313" key="4">
    <source>
        <dbReference type="Proteomes" id="UP000504632"/>
    </source>
</evidence>
<reference evidence="5" key="1">
    <citation type="submission" date="2025-08" db="UniProtKB">
        <authorList>
            <consortium name="RefSeq"/>
        </authorList>
    </citation>
    <scope>IDENTIFICATION</scope>
</reference>
<dbReference type="PANTHER" id="PTHR15739">
    <property type="entry name" value="ZINC FINGER PROTEIN"/>
    <property type="match status" value="1"/>
</dbReference>
<evidence type="ECO:0000313" key="5">
    <source>
        <dbReference type="RefSeq" id="XP_030630791.1"/>
    </source>
</evidence>
<dbReference type="CDD" id="cd22109">
    <property type="entry name" value="F-box_FBXO41"/>
    <property type="match status" value="1"/>
</dbReference>
<dbReference type="AlphaFoldDB" id="A0A6J2VHN1"/>
<feature type="domain" description="F-box" evidence="3">
    <location>
        <begin position="431"/>
        <end position="468"/>
    </location>
</feature>
<dbReference type="Pfam" id="PF12937">
    <property type="entry name" value="F-box-like"/>
    <property type="match status" value="1"/>
</dbReference>
<proteinExistence type="predicted"/>
<dbReference type="Proteomes" id="UP000504632">
    <property type="component" value="Chromosome 5"/>
</dbReference>
<feature type="region of interest" description="Disordered" evidence="2">
    <location>
        <begin position="249"/>
        <end position="273"/>
    </location>
</feature>
<dbReference type="InterPro" id="IPR052283">
    <property type="entry name" value="GenomicStab_NeuMorph_Reg"/>
</dbReference>
<gene>
    <name evidence="5" type="primary">LOC115812451</name>
</gene>
<keyword evidence="4" id="KW-1185">Reference proteome</keyword>
<dbReference type="SUPFAM" id="SSF52047">
    <property type="entry name" value="RNI-like"/>
    <property type="match status" value="1"/>
</dbReference>
<dbReference type="SUPFAM" id="SSF81383">
    <property type="entry name" value="F-box domain"/>
    <property type="match status" value="1"/>
</dbReference>
<dbReference type="InterPro" id="IPR036047">
    <property type="entry name" value="F-box-like_dom_sf"/>
</dbReference>
<evidence type="ECO:0000259" key="3">
    <source>
        <dbReference type="Pfam" id="PF12937"/>
    </source>
</evidence>
<keyword evidence="1" id="KW-0175">Coiled coil</keyword>
<dbReference type="InterPro" id="IPR032675">
    <property type="entry name" value="LRR_dom_sf"/>
</dbReference>
<protein>
    <submittedName>
        <fullName evidence="5">F-box only protein 41</fullName>
    </submittedName>
</protein>
<dbReference type="InParanoid" id="A0A6J2VHN1"/>